<dbReference type="Gene3D" id="3.40.630.190">
    <property type="entry name" value="LCP protein"/>
    <property type="match status" value="1"/>
</dbReference>
<evidence type="ECO:0000256" key="1">
    <source>
        <dbReference type="ARBA" id="ARBA00006068"/>
    </source>
</evidence>
<feature type="region of interest" description="Disordered" evidence="2">
    <location>
        <begin position="320"/>
        <end position="341"/>
    </location>
</feature>
<name>A0A7H1B814_9ACTN</name>
<dbReference type="PANTHER" id="PTHR33392:SF6">
    <property type="entry name" value="POLYISOPRENYL-TEICHOIC ACID--PEPTIDOGLYCAN TEICHOIC ACID TRANSFERASE TAGU"/>
    <property type="match status" value="1"/>
</dbReference>
<keyword evidence="6" id="KW-1185">Reference proteome</keyword>
<dbReference type="RefSeq" id="WP_188337573.1">
    <property type="nucleotide sequence ID" value="NZ_CP061281.1"/>
</dbReference>
<dbReference type="InterPro" id="IPR050922">
    <property type="entry name" value="LytR/CpsA/Psr_CW_biosynth"/>
</dbReference>
<dbReference type="PANTHER" id="PTHR33392">
    <property type="entry name" value="POLYISOPRENYL-TEICHOIC ACID--PEPTIDOGLYCAN TEICHOIC ACID TRANSFERASE TAGU"/>
    <property type="match status" value="1"/>
</dbReference>
<reference evidence="5 6" key="1">
    <citation type="submission" date="2020-09" db="EMBL/GenBank/DDBJ databases">
        <title>A novel species.</title>
        <authorList>
            <person name="Gao J."/>
        </authorList>
    </citation>
    <scope>NUCLEOTIDE SEQUENCE [LARGE SCALE GENOMIC DNA]</scope>
    <source>
        <strain evidence="5 6">CRXT-Y-14</strain>
    </source>
</reference>
<proteinExistence type="inferred from homology"/>
<gene>
    <name evidence="5" type="ORF">IAG42_15445</name>
</gene>
<feature type="domain" description="Cell envelope-related transcriptional attenuator" evidence="4">
    <location>
        <begin position="89"/>
        <end position="231"/>
    </location>
</feature>
<feature type="signal peptide" evidence="3">
    <location>
        <begin position="1"/>
        <end position="31"/>
    </location>
</feature>
<dbReference type="KEGG" id="sxn:IAG42_15445"/>
<dbReference type="NCBIfam" id="TIGR00350">
    <property type="entry name" value="lytR_cpsA_psr"/>
    <property type="match status" value="1"/>
</dbReference>
<dbReference type="Pfam" id="PF03816">
    <property type="entry name" value="LytR_cpsA_psr"/>
    <property type="match status" value="1"/>
</dbReference>
<accession>A0A7H1B814</accession>
<dbReference type="PROSITE" id="PS51318">
    <property type="entry name" value="TAT"/>
    <property type="match status" value="1"/>
</dbReference>
<evidence type="ECO:0000313" key="5">
    <source>
        <dbReference type="EMBL" id="QNS04869.1"/>
    </source>
</evidence>
<dbReference type="InterPro" id="IPR004474">
    <property type="entry name" value="LytR_CpsA_psr"/>
</dbReference>
<protein>
    <submittedName>
        <fullName evidence="5">LCP family protein</fullName>
    </submittedName>
</protein>
<evidence type="ECO:0000256" key="3">
    <source>
        <dbReference type="SAM" id="SignalP"/>
    </source>
</evidence>
<dbReference type="EMBL" id="CP061281">
    <property type="protein sequence ID" value="QNS04869.1"/>
    <property type="molecule type" value="Genomic_DNA"/>
</dbReference>
<evidence type="ECO:0000313" key="6">
    <source>
        <dbReference type="Proteomes" id="UP000516428"/>
    </source>
</evidence>
<organism evidence="5 6">
    <name type="scientific">Streptomyces xanthii</name>
    <dbReference type="NCBI Taxonomy" id="2768069"/>
    <lineage>
        <taxon>Bacteria</taxon>
        <taxon>Bacillati</taxon>
        <taxon>Actinomycetota</taxon>
        <taxon>Actinomycetes</taxon>
        <taxon>Kitasatosporales</taxon>
        <taxon>Streptomycetaceae</taxon>
        <taxon>Streptomyces</taxon>
    </lineage>
</organism>
<evidence type="ECO:0000256" key="2">
    <source>
        <dbReference type="SAM" id="MobiDB-lite"/>
    </source>
</evidence>
<dbReference type="AlphaFoldDB" id="A0A7H1B814"/>
<keyword evidence="3" id="KW-0732">Signal</keyword>
<dbReference type="InterPro" id="IPR006311">
    <property type="entry name" value="TAT_signal"/>
</dbReference>
<comment type="similarity">
    <text evidence="1">Belongs to the LytR/CpsA/Psr (LCP) family.</text>
</comment>
<sequence>MKRNERRRGRRGGLLLGALALGLVTFSGAAAGPVAAALPTRVDVFGTLKDRPAAGPGTTILLMGTDGRDTISRAEKEQFHAGGVACDCSDVMMLVHVSRDHDRISVVSLPRDSYADIPDADSARTHPAKLNAAYHEGGPALAVRTIESMTGVRIDHFLQIDFRRFMDSVDAVGGVEVCTSRQLTDSATKLDLAPGRHRLAGGPALQYVRSRHVDNAADLGRIQRQHRFLVNTLRGAGLRDALADPGRAMDLVSTVLGSDARVDQGFGPDQLLSLARDLRRVPLSRTEFGTVPIAGFNPVIEGAGSTLRWDEERAGEQFRAMREDRPLTPADSQTQPLDPPDMKVQTVVHGDTLDCD</sequence>
<feature type="chain" id="PRO_5039211173" evidence="3">
    <location>
        <begin position="32"/>
        <end position="356"/>
    </location>
</feature>
<evidence type="ECO:0000259" key="4">
    <source>
        <dbReference type="Pfam" id="PF03816"/>
    </source>
</evidence>
<dbReference type="Proteomes" id="UP000516428">
    <property type="component" value="Chromosome"/>
</dbReference>